<reference evidence="1" key="1">
    <citation type="journal article" date="2014" name="PLoS ONE">
        <title>Transcriptome-Based Identification of ABC Transporters in the Western Tarnished Plant Bug Lygus hesperus.</title>
        <authorList>
            <person name="Hull J.J."/>
            <person name="Chaney K."/>
            <person name="Geib S.M."/>
            <person name="Fabrick J.A."/>
            <person name="Brent C.S."/>
            <person name="Walsh D."/>
            <person name="Lavine L.C."/>
        </authorList>
    </citation>
    <scope>NUCLEOTIDE SEQUENCE</scope>
</reference>
<reference evidence="1" key="2">
    <citation type="submission" date="2014-07" db="EMBL/GenBank/DDBJ databases">
        <authorList>
            <person name="Hull J."/>
        </authorList>
    </citation>
    <scope>NUCLEOTIDE SEQUENCE</scope>
</reference>
<accession>A0A0A9YW60</accession>
<dbReference type="EMBL" id="GBHO01009809">
    <property type="protein sequence ID" value="JAG33795.1"/>
    <property type="molecule type" value="Transcribed_RNA"/>
</dbReference>
<proteinExistence type="predicted"/>
<organism evidence="1">
    <name type="scientific">Lygus hesperus</name>
    <name type="common">Western plant bug</name>
    <dbReference type="NCBI Taxonomy" id="30085"/>
    <lineage>
        <taxon>Eukaryota</taxon>
        <taxon>Metazoa</taxon>
        <taxon>Ecdysozoa</taxon>
        <taxon>Arthropoda</taxon>
        <taxon>Hexapoda</taxon>
        <taxon>Insecta</taxon>
        <taxon>Pterygota</taxon>
        <taxon>Neoptera</taxon>
        <taxon>Paraneoptera</taxon>
        <taxon>Hemiptera</taxon>
        <taxon>Heteroptera</taxon>
        <taxon>Panheteroptera</taxon>
        <taxon>Cimicomorpha</taxon>
        <taxon>Miridae</taxon>
        <taxon>Mirini</taxon>
        <taxon>Lygus</taxon>
    </lineage>
</organism>
<gene>
    <name evidence="1" type="ORF">CM83_105209</name>
</gene>
<dbReference type="AlphaFoldDB" id="A0A0A9YW60"/>
<sequence length="100" mass="11642">IFLLRLQVLELPKTYLNNQFISKIEEAETGEQQFMKHEHLRLYKYETVVRRQIGTNNLFLMSTGALAASTSSTTATTSRMLLTERVVFWINRTSLMMLIL</sequence>
<feature type="non-terminal residue" evidence="1">
    <location>
        <position position="1"/>
    </location>
</feature>
<evidence type="ECO:0000313" key="1">
    <source>
        <dbReference type="EMBL" id="JAG33795.1"/>
    </source>
</evidence>
<protein>
    <submittedName>
        <fullName evidence="1">Uncharacterized protein CXorf41</fullName>
    </submittedName>
</protein>
<name>A0A0A9YW60_LYGHE</name>